<keyword evidence="3 8" id="KW-0732">Signal</keyword>
<feature type="coiled-coil region" evidence="6">
    <location>
        <begin position="1055"/>
        <end position="1082"/>
    </location>
</feature>
<feature type="domain" description="Glucosyltransferase 24 catalytic" evidence="12">
    <location>
        <begin position="1569"/>
        <end position="1836"/>
    </location>
</feature>
<dbReference type="Pfam" id="PF18404">
    <property type="entry name" value="Glyco_transf_24"/>
    <property type="match status" value="1"/>
</dbReference>
<gene>
    <name evidence="13" type="ORF">AYI68_g6145</name>
</gene>
<dbReference type="PANTHER" id="PTHR11226:SF0">
    <property type="entry name" value="UDP-GLUCOSE:GLYCOPROTEIN GLUCOSYLTRANSFERASE"/>
    <property type="match status" value="1"/>
</dbReference>
<evidence type="ECO:0000256" key="5">
    <source>
        <dbReference type="ARBA" id="ARBA00023180"/>
    </source>
</evidence>
<dbReference type="EMBL" id="LSSL01004104">
    <property type="protein sequence ID" value="OLY79776.1"/>
    <property type="molecule type" value="Genomic_DNA"/>
</dbReference>
<evidence type="ECO:0000259" key="12">
    <source>
        <dbReference type="Pfam" id="PF18404"/>
    </source>
</evidence>
<dbReference type="Gene3D" id="3.90.550.10">
    <property type="entry name" value="Spore Coat Polysaccharide Biosynthesis Protein SpsA, Chain A"/>
    <property type="match status" value="1"/>
</dbReference>
<dbReference type="UniPathway" id="UPA00378"/>
<feature type="region of interest" description="Disordered" evidence="7">
    <location>
        <begin position="1840"/>
        <end position="1859"/>
    </location>
</feature>
<evidence type="ECO:0000256" key="3">
    <source>
        <dbReference type="ARBA" id="ARBA00022729"/>
    </source>
</evidence>
<feature type="compositionally biased region" description="Acidic residues" evidence="7">
    <location>
        <begin position="974"/>
        <end position="984"/>
    </location>
</feature>
<evidence type="ECO:0000256" key="6">
    <source>
        <dbReference type="SAM" id="Coils"/>
    </source>
</evidence>
<name>A0A1R0GSC2_9FUNG</name>
<dbReference type="PANTHER" id="PTHR11226">
    <property type="entry name" value="UDP-GLUCOSE GLYCOPROTEIN:GLUCOSYLTRANSFERASE"/>
    <property type="match status" value="1"/>
</dbReference>
<dbReference type="InterPro" id="IPR040694">
    <property type="entry name" value="UGGT_TRXL_2"/>
</dbReference>
<dbReference type="GO" id="GO:0005788">
    <property type="term" value="C:endoplasmic reticulum lumen"/>
    <property type="evidence" value="ECO:0007669"/>
    <property type="project" value="UniProtKB-SubCell"/>
</dbReference>
<feature type="region of interest" description="Disordered" evidence="7">
    <location>
        <begin position="970"/>
        <end position="991"/>
    </location>
</feature>
<dbReference type="GO" id="GO:0003980">
    <property type="term" value="F:UDP-glucose:glycoprotein glucosyltransferase activity"/>
    <property type="evidence" value="ECO:0007669"/>
    <property type="project" value="InterPro"/>
</dbReference>
<evidence type="ECO:0000259" key="11">
    <source>
        <dbReference type="Pfam" id="PF18402"/>
    </source>
</evidence>
<dbReference type="STRING" id="133383.A0A1R0GSC2"/>
<reference evidence="13 14" key="1">
    <citation type="journal article" date="2016" name="Mol. Biol. Evol.">
        <title>Genome-Wide Survey of Gut Fungi (Harpellales) Reveals the First Horizontally Transferred Ubiquitin Gene from a Mosquito Host.</title>
        <authorList>
            <person name="Wang Y."/>
            <person name="White M.M."/>
            <person name="Kvist S."/>
            <person name="Moncalvo J.M."/>
        </authorList>
    </citation>
    <scope>NUCLEOTIDE SEQUENCE [LARGE SCALE GENOMIC DNA]</scope>
    <source>
        <strain evidence="13 14">ALG-7-W6</strain>
    </source>
</reference>
<dbReference type="GO" id="GO:0051082">
    <property type="term" value="F:unfolded protein binding"/>
    <property type="evidence" value="ECO:0007669"/>
    <property type="project" value="TreeGrafter"/>
</dbReference>
<dbReference type="Pfam" id="PF06427">
    <property type="entry name" value="UDP-g_GGTase"/>
    <property type="match status" value="1"/>
</dbReference>
<keyword evidence="14" id="KW-1185">Reference proteome</keyword>
<feature type="signal peptide" evidence="8">
    <location>
        <begin position="1"/>
        <end position="28"/>
    </location>
</feature>
<keyword evidence="4" id="KW-0256">Endoplasmic reticulum</keyword>
<evidence type="ECO:0000259" key="9">
    <source>
        <dbReference type="Pfam" id="PF18400"/>
    </source>
</evidence>
<comment type="caution">
    <text evidence="13">The sequence shown here is derived from an EMBL/GenBank/DDBJ whole genome shotgun (WGS) entry which is preliminary data.</text>
</comment>
<evidence type="ECO:0000259" key="10">
    <source>
        <dbReference type="Pfam" id="PF18401"/>
    </source>
</evidence>
<dbReference type="Proteomes" id="UP000187455">
    <property type="component" value="Unassembled WGS sequence"/>
</dbReference>
<accession>A0A1R0GSC2</accession>
<dbReference type="InterPro" id="IPR029044">
    <property type="entry name" value="Nucleotide-diphossugar_trans"/>
</dbReference>
<dbReference type="Pfam" id="PF18400">
    <property type="entry name" value="Thioredoxin_12"/>
    <property type="match status" value="1"/>
</dbReference>
<proteinExistence type="predicted"/>
<evidence type="ECO:0000313" key="13">
    <source>
        <dbReference type="EMBL" id="OLY79776.1"/>
    </source>
</evidence>
<feature type="compositionally biased region" description="Basic and acidic residues" evidence="7">
    <location>
        <begin position="1845"/>
        <end position="1859"/>
    </location>
</feature>
<dbReference type="Pfam" id="PF18401">
    <property type="entry name" value="Thioredoxin_13"/>
    <property type="match status" value="1"/>
</dbReference>
<keyword evidence="13" id="KW-0808">Transferase</keyword>
<evidence type="ECO:0000256" key="1">
    <source>
        <dbReference type="ARBA" id="ARBA00001913"/>
    </source>
</evidence>
<dbReference type="InterPro" id="IPR009448">
    <property type="entry name" value="UDP-g_GGtrans"/>
</dbReference>
<feature type="chain" id="PRO_5012706263" evidence="8">
    <location>
        <begin position="29"/>
        <end position="1859"/>
    </location>
</feature>
<feature type="domain" description="UGGT thioredoxin-like" evidence="9">
    <location>
        <begin position="73"/>
        <end position="300"/>
    </location>
</feature>
<protein>
    <submittedName>
        <fullName evidence="13">UDP-glucose:glycoprotein glucosyltransferase</fullName>
    </submittedName>
</protein>
<dbReference type="CDD" id="cd06432">
    <property type="entry name" value="GT8_HUGT1_C_like"/>
    <property type="match status" value="1"/>
</dbReference>
<evidence type="ECO:0000256" key="7">
    <source>
        <dbReference type="SAM" id="MobiDB-lite"/>
    </source>
</evidence>
<dbReference type="InterPro" id="IPR040692">
    <property type="entry name" value="UGGT_TRXL_3"/>
</dbReference>
<keyword evidence="5" id="KW-0325">Glycoprotein</keyword>
<feature type="domain" description="UGGT thioredoxin-like" evidence="10">
    <location>
        <begin position="383"/>
        <end position="500"/>
    </location>
</feature>
<organism evidence="13 14">
    <name type="scientific">Smittium mucronatum</name>
    <dbReference type="NCBI Taxonomy" id="133383"/>
    <lineage>
        <taxon>Eukaryota</taxon>
        <taxon>Fungi</taxon>
        <taxon>Fungi incertae sedis</taxon>
        <taxon>Zoopagomycota</taxon>
        <taxon>Kickxellomycotina</taxon>
        <taxon>Harpellomycetes</taxon>
        <taxon>Harpellales</taxon>
        <taxon>Legeriomycetaceae</taxon>
        <taxon>Smittium</taxon>
    </lineage>
</organism>
<evidence type="ECO:0000256" key="4">
    <source>
        <dbReference type="ARBA" id="ARBA00022824"/>
    </source>
</evidence>
<dbReference type="SUPFAM" id="SSF53448">
    <property type="entry name" value="Nucleotide-diphospho-sugar transferases"/>
    <property type="match status" value="1"/>
</dbReference>
<comment type="subcellular location">
    <subcellularLocation>
        <location evidence="2">Endoplasmic reticulum lumen</location>
    </subcellularLocation>
</comment>
<dbReference type="InterPro" id="IPR040693">
    <property type="entry name" value="UGGT_TRXL_1"/>
</dbReference>
<sequence>MFSGRKFVRFLLTLLVVQHSAPFVSVLGDDSQGPSEPALGQKSNQHVFAKDQGLPSADSPPIKAMLRAPFASPHILLELGEIIYSRNPNYYFLFLDYLTKNPSLFDSSPEKAYKSGMDWLKTELLASNSVSSSDSIDWIIGLSDLDLSVHTKAPKIIAQFQYYLNVVSESPLFSQSPNTHPPSNSNSNNNNEKNQIGDCHSWVWWNGNKACNQDDLEKLVESQTFYGDTYKSPVTSFPVSLSFDHIYPSPNPNKHPDNVAILYGHPSSTGFSKLNNYLIHLSNLGDTKYILRLIPPHNSNSPIVSNGNLNGMELSGYSVELVLKSTEYKVIDESNLFSNTDGQVEGSGNEWNFGENHYKERSYISKKPSSLIQADNNSTIVTNIDKDLLINLSKNIAEEVLNASEPLEMLEWITGDFPKYTHLFTHPPKNKTRAKIAQKLSKKLVGVKNVITLNGLAITPQSLNPFEISNMLENERKVSSSLQSLGLSSEQAIHFISSPMGTNPDSSPDSTNASEDLIYDISDKNEGRLVIGWLNDLSNDLRYKKWPSGISSIFYSQGSSSLPQISENIVSSVSALDLSTIDGIQFFTETIIGAIKKDYPFRFGIVPMSSTFSSSAILKSKTCVDLTNIDFSQPDQSLATSSLSPEPADTMARVFYYLYHFAGIRKTTEYFTQVLKLASSKNPSEISANTIIQVAESAYNSIIFGTKNNQSLKKIKNLITNFSNDKDTIDLISQKYRDDFLSWDLIKSDPVLGALLCKHSSYVSRLNLIAPDTNQVASKDELPNSQSVTVFANGNQITDLGSFVPELVKNYQQSSYLLLTKLLSGSIPNTGMDILQEIISSTPHTAFRNQLITSKCFLDSKPGTKLVAKSEQVGILSLFNSDFSNSQTKKIKQWLSGIEYLYIPSLQTPQISNSIPTTIWLWANLDSVVGRNRIVESLQSALDLCISGKNEISGFRISIFHVPKSFSKDKTVEEDNDEEGDNQDGDTKNVPKSKEGKLIYFIMKKITASGDSSKFSSNEAKLLATTYIQHLLKNKEDSAITGQNLIDELKNLDKKSKLKLDLNLANDLVETLNKEISNIERDDEISSYYNKYSADMVDLIKVSYGGGNWDEISIFKNGFQPDDFLISISGRLFPVVKSHQQYNSDVVKILLAREYAARIGGSEKAFSKGLTAKESKKQKRISADTFLQTLCILEQSKMSSISDSIFQSGNTLNRLDIFEGLDGYEDFTFEVSTSNSRNKNSNIYAHFKAFLDPISDDVQDVVPFLRILSKIPGIKVSVMINTFTVPESLPLRQFKRFVFNHKPLFDSKNGGQRVGVGAEFNNMPKDALLTLEMNVPSSWVVSATKSDYDLDNINLKSVNSKFGIAALFSLNSVLIEGHAQDTVNKSPPSGLQVVLSKGPYSVSSNKSQFDNDVYSREKSNYGEIEAETIVMSNLGYFQLQGQFGVYSLSTREGRSSRMIEIICLGANSYSKCSRALESKYVEKSKESNNYGVIVSDSFNGVTVYPVFSKRAGMEKESILASGGDEDKPIDEGVGIWESAMRAFNKMFGAKDEPNEKEINSVVEVKEADLNIFAVASGHLYERLMSIMIASVVKHTKSTVKFWIIENFMSPSFKKFVPILAAQYKFQYEFVTYKWPHWLHSEKEKQRTIWGYKILFLDVLFPLKLKRVIFVDADQIVRADLQELSDTDLEGAPYGYVPFCEDRKEIEGYRFWKVGYWKTHLKGRPYHISALYVVDLTRFRELGAGDKLRYQYQSLSSDKNSLSNLDQDLPNNIQHIVPIYSLDQDWLWCETWCSDQGLERAKTIDLCNNPMTKEPKLERAKRLIPEWNVYDAEIQKLRTSFNSDSSQKKEKPDEYIKQEL</sequence>
<comment type="cofactor">
    <cofactor evidence="1">
        <name>Ca(2+)</name>
        <dbReference type="ChEBI" id="CHEBI:29108"/>
    </cofactor>
</comment>
<dbReference type="GO" id="GO:0036503">
    <property type="term" value="P:ERAD pathway"/>
    <property type="evidence" value="ECO:0007669"/>
    <property type="project" value="TreeGrafter"/>
</dbReference>
<dbReference type="Pfam" id="PF18402">
    <property type="entry name" value="Thioredoxin_14"/>
    <property type="match status" value="1"/>
</dbReference>
<evidence type="ECO:0000256" key="2">
    <source>
        <dbReference type="ARBA" id="ARBA00004319"/>
    </source>
</evidence>
<dbReference type="InterPro" id="IPR040497">
    <property type="entry name" value="Glyco_transf_24"/>
</dbReference>
<feature type="domain" description="UGGT thioredoxin-like" evidence="11">
    <location>
        <begin position="519"/>
        <end position="831"/>
    </location>
</feature>
<keyword evidence="6" id="KW-0175">Coiled coil</keyword>
<dbReference type="GO" id="GO:0018279">
    <property type="term" value="P:protein N-linked glycosylation via asparagine"/>
    <property type="evidence" value="ECO:0007669"/>
    <property type="project" value="TreeGrafter"/>
</dbReference>
<dbReference type="OrthoDB" id="27683at2759"/>
<evidence type="ECO:0000256" key="8">
    <source>
        <dbReference type="SAM" id="SignalP"/>
    </source>
</evidence>
<evidence type="ECO:0000313" key="14">
    <source>
        <dbReference type="Proteomes" id="UP000187455"/>
    </source>
</evidence>